<proteinExistence type="predicted"/>
<reference evidence="1 2" key="1">
    <citation type="submission" date="2020-08" db="EMBL/GenBank/DDBJ databases">
        <title>A Genomic Blueprint of the Chicken Gut Microbiome.</title>
        <authorList>
            <person name="Gilroy R."/>
            <person name="Ravi A."/>
            <person name="Getino M."/>
            <person name="Pursley I."/>
            <person name="Horton D.L."/>
            <person name="Alikhan N.-F."/>
            <person name="Baker D."/>
            <person name="Gharbi K."/>
            <person name="Hall N."/>
            <person name="Watson M."/>
            <person name="Adriaenssens E.M."/>
            <person name="Foster-Nyarko E."/>
            <person name="Jarju S."/>
            <person name="Secka A."/>
            <person name="Antonio M."/>
            <person name="Oren A."/>
            <person name="Chaudhuri R."/>
            <person name="La Ragione R.M."/>
            <person name="Hildebrand F."/>
            <person name="Pallen M.J."/>
        </authorList>
    </citation>
    <scope>NUCLEOTIDE SEQUENCE [LARGE SCALE GENOMIC DNA]</scope>
    <source>
        <strain evidence="1 2">Sa2CUA1</strain>
    </source>
</reference>
<organism evidence="1 2">
    <name type="scientific">Arthrobacter gallicola</name>
    <dbReference type="NCBI Taxonomy" id="2762225"/>
    <lineage>
        <taxon>Bacteria</taxon>
        <taxon>Bacillati</taxon>
        <taxon>Actinomycetota</taxon>
        <taxon>Actinomycetes</taxon>
        <taxon>Micrococcales</taxon>
        <taxon>Micrococcaceae</taxon>
        <taxon>Arthrobacter</taxon>
    </lineage>
</organism>
<dbReference type="PANTHER" id="PTHR31118">
    <property type="entry name" value="CYCLASE-LIKE PROTEIN 2"/>
    <property type="match status" value="1"/>
</dbReference>
<name>A0ABR8UVH1_9MICC</name>
<accession>A0ABR8UVH1</accession>
<comment type="caution">
    <text evidence="1">The sequence shown here is derived from an EMBL/GenBank/DDBJ whole genome shotgun (WGS) entry which is preliminary data.</text>
</comment>
<evidence type="ECO:0000313" key="1">
    <source>
        <dbReference type="EMBL" id="MBD7996528.1"/>
    </source>
</evidence>
<protein>
    <submittedName>
        <fullName evidence="1">Cyclase family protein</fullName>
    </submittedName>
</protein>
<dbReference type="EMBL" id="JACSQD010000007">
    <property type="protein sequence ID" value="MBD7996528.1"/>
    <property type="molecule type" value="Genomic_DNA"/>
</dbReference>
<dbReference type="Proteomes" id="UP000609874">
    <property type="component" value="Unassembled WGS sequence"/>
</dbReference>
<dbReference type="InterPro" id="IPR037175">
    <property type="entry name" value="KFase_sf"/>
</dbReference>
<dbReference type="Pfam" id="PF04199">
    <property type="entry name" value="Cyclase"/>
    <property type="match status" value="1"/>
</dbReference>
<dbReference type="RefSeq" id="WP_191808806.1">
    <property type="nucleotide sequence ID" value="NZ_JACSQD010000007.1"/>
</dbReference>
<dbReference type="Gene3D" id="3.50.30.50">
    <property type="entry name" value="Putative cyclase"/>
    <property type="match status" value="1"/>
</dbReference>
<dbReference type="PANTHER" id="PTHR31118:SF12">
    <property type="entry name" value="CYCLASE-LIKE PROTEIN 2"/>
    <property type="match status" value="1"/>
</dbReference>
<gene>
    <name evidence="1" type="ORF">H9639_14605</name>
</gene>
<sequence>MSLHSTEPGVIPALLAALDGGSLEIIDLTAPLSAGIPTLKLPAPFTNLIDFQLEEVSAFDGPGPFWKHNNIHTGEHIGTHVDAPSHWITGRDGDDVSQIPVQRLVGPAVVLDFSAEAATDPDFLVEVDHIKAWEAEHGALPDGGWLLLRTGWDKFFDDADAFLNTDDTGSHTPGLSADCAKWLAEETPIAGLGVETVGIDAGNAGAFDPPFPVHYYLLGNNKYGVTLLQNLAQLPPTGTLIVVSPLKIVGGTASPARVLALVESAGA</sequence>
<keyword evidence="2" id="KW-1185">Reference proteome</keyword>
<evidence type="ECO:0000313" key="2">
    <source>
        <dbReference type="Proteomes" id="UP000609874"/>
    </source>
</evidence>
<dbReference type="SUPFAM" id="SSF102198">
    <property type="entry name" value="Putative cyclase"/>
    <property type="match status" value="1"/>
</dbReference>
<dbReference type="InterPro" id="IPR007325">
    <property type="entry name" value="KFase/CYL"/>
</dbReference>